<protein>
    <recommendedName>
        <fullName evidence="1">Peptidase C45 hydrolase domain-containing protein</fullName>
    </recommendedName>
</protein>
<dbReference type="PANTHER" id="PTHR34180:SF1">
    <property type="entry name" value="BETA-ALANYL-DOPAMINE_CARCININE HYDROLASE"/>
    <property type="match status" value="1"/>
</dbReference>
<evidence type="ECO:0000259" key="1">
    <source>
        <dbReference type="Pfam" id="PF03417"/>
    </source>
</evidence>
<name>A0A8I6SJ85_CIMLE</name>
<dbReference type="InterPro" id="IPR047801">
    <property type="entry name" value="Peptidase_C45"/>
</dbReference>
<dbReference type="OrthoDB" id="189997at2759"/>
<dbReference type="RefSeq" id="XP_024084269.1">
    <property type="nucleotide sequence ID" value="XM_024228501.1"/>
</dbReference>
<dbReference type="Gene3D" id="3.60.60.10">
    <property type="entry name" value="Penicillin V Acylase, Chain A"/>
    <property type="match status" value="1"/>
</dbReference>
<dbReference type="InterPro" id="IPR047794">
    <property type="entry name" value="C45_proenzyme-like"/>
</dbReference>
<accession>A0A8I6SJ85</accession>
<reference evidence="2" key="1">
    <citation type="submission" date="2022-01" db="UniProtKB">
        <authorList>
            <consortium name="EnsemblMetazoa"/>
        </authorList>
    </citation>
    <scope>IDENTIFICATION</scope>
</reference>
<dbReference type="Proteomes" id="UP000494040">
    <property type="component" value="Unassembled WGS sequence"/>
</dbReference>
<feature type="domain" description="Peptidase C45 hydrolase" evidence="1">
    <location>
        <begin position="131"/>
        <end position="372"/>
    </location>
</feature>
<dbReference type="EnsemblMetazoa" id="XM_024228501.1">
    <property type="protein sequence ID" value="XP_024084269.1"/>
    <property type="gene ID" value="LOC106663041"/>
</dbReference>
<organism evidence="2 3">
    <name type="scientific">Cimex lectularius</name>
    <name type="common">Bed bug</name>
    <name type="synonym">Acanthia lectularia</name>
    <dbReference type="NCBI Taxonomy" id="79782"/>
    <lineage>
        <taxon>Eukaryota</taxon>
        <taxon>Metazoa</taxon>
        <taxon>Ecdysozoa</taxon>
        <taxon>Arthropoda</taxon>
        <taxon>Hexapoda</taxon>
        <taxon>Insecta</taxon>
        <taxon>Pterygota</taxon>
        <taxon>Neoptera</taxon>
        <taxon>Paraneoptera</taxon>
        <taxon>Hemiptera</taxon>
        <taxon>Heteroptera</taxon>
        <taxon>Panheteroptera</taxon>
        <taxon>Cimicomorpha</taxon>
        <taxon>Cimicidae</taxon>
        <taxon>Cimex</taxon>
    </lineage>
</organism>
<dbReference type="AlphaFoldDB" id="A0A8I6SJ85"/>
<sequence>MQSAILVSVLSAMELLRRNSIPVLHVKGTYYDVGYDIGRTFASLIQTYLEINSTLNKIYIPAYNTERGRKIYEETLFVVGNKYPHYLRELEGTADGAGVPFYKLFLLHLDDIILPPEGCTNVGQGCSTVIVNQKNQKIIGHTEDGLKEALNLCYVVNVHITESSPHEIFTAFCYPGLLPGYSMGFNSYFAFTINIMVVKNPPAGRIPRTFLTRELFAADSVVRAEEVLKCYGGGVADAFSVNLMTLKNNVDDCLLYNFEVSPKNLPSNSSIVEKKKIDIGEHFFHCNKFLRIKGIEEISNVLKTSNDRHETEKQLPKAEDLNSVINILSHSSAPSTCCNIFRDRSSESVITLATAIFNRATRTWSIYMDNPALTEPNLILPMKFS</sequence>
<dbReference type="GeneID" id="106663041"/>
<keyword evidence="3" id="KW-1185">Reference proteome</keyword>
<dbReference type="NCBIfam" id="NF040521">
    <property type="entry name" value="C45_proenzyme"/>
    <property type="match status" value="1"/>
</dbReference>
<evidence type="ECO:0000313" key="3">
    <source>
        <dbReference type="Proteomes" id="UP000494040"/>
    </source>
</evidence>
<dbReference type="OMA" id="DKYPIYM"/>
<proteinExistence type="predicted"/>
<dbReference type="InterPro" id="IPR005079">
    <property type="entry name" value="Peptidase_C45_hydrolase"/>
</dbReference>
<dbReference type="PANTHER" id="PTHR34180">
    <property type="entry name" value="PEPTIDASE C45"/>
    <property type="match status" value="1"/>
</dbReference>
<dbReference type="Gene3D" id="1.10.10.2120">
    <property type="match status" value="1"/>
</dbReference>
<evidence type="ECO:0000313" key="2">
    <source>
        <dbReference type="EnsemblMetazoa" id="XP_024084269.1"/>
    </source>
</evidence>
<dbReference type="Pfam" id="PF03417">
    <property type="entry name" value="AAT"/>
    <property type="match status" value="1"/>
</dbReference>